<dbReference type="InParanoid" id="A0A1Z5K041"/>
<evidence type="ECO:0000313" key="13">
    <source>
        <dbReference type="Proteomes" id="UP000198406"/>
    </source>
</evidence>
<dbReference type="PROSITE" id="PS50836">
    <property type="entry name" value="DOMON"/>
    <property type="match status" value="2"/>
</dbReference>
<dbReference type="PANTHER" id="PTHR23130:SF171">
    <property type="entry name" value="OS01G0895300 PROTEIN"/>
    <property type="match status" value="1"/>
</dbReference>
<dbReference type="SMART" id="SM00665">
    <property type="entry name" value="B561"/>
    <property type="match status" value="1"/>
</dbReference>
<dbReference type="InterPro" id="IPR006593">
    <property type="entry name" value="Cyt_b561/ferric_Rdtase_TM"/>
</dbReference>
<evidence type="ECO:0000256" key="9">
    <source>
        <dbReference type="SAM" id="SignalP"/>
    </source>
</evidence>
<gene>
    <name evidence="12" type="ORF">FisN_19Hh197</name>
</gene>
<evidence type="ECO:0000259" key="11">
    <source>
        <dbReference type="PROSITE" id="PS50939"/>
    </source>
</evidence>
<name>A0A1Z5K041_FISSO</name>
<keyword evidence="4 9" id="KW-0732">Signal</keyword>
<keyword evidence="6 8" id="KW-1133">Transmembrane helix</keyword>
<feature type="domain" description="Cytochrome b561" evidence="11">
    <location>
        <begin position="346"/>
        <end position="566"/>
    </location>
</feature>
<feature type="chain" id="PRO_5013142755" description="DOMON domain-containing protein" evidence="9">
    <location>
        <begin position="18"/>
        <end position="568"/>
    </location>
</feature>
<evidence type="ECO:0000256" key="4">
    <source>
        <dbReference type="ARBA" id="ARBA00022729"/>
    </source>
</evidence>
<dbReference type="InterPro" id="IPR045266">
    <property type="entry name" value="DOH_DOMON"/>
</dbReference>
<dbReference type="GO" id="GO:0016020">
    <property type="term" value="C:membrane"/>
    <property type="evidence" value="ECO:0007669"/>
    <property type="project" value="UniProtKB-SubCell"/>
</dbReference>
<keyword evidence="2" id="KW-0813">Transport</keyword>
<evidence type="ECO:0000256" key="5">
    <source>
        <dbReference type="ARBA" id="ARBA00022982"/>
    </source>
</evidence>
<feature type="domain" description="DOMON" evidence="10">
    <location>
        <begin position="225"/>
        <end position="345"/>
    </location>
</feature>
<dbReference type="CDD" id="cd09631">
    <property type="entry name" value="DOMON_DOH"/>
    <property type="match status" value="2"/>
</dbReference>
<reference evidence="12 13" key="1">
    <citation type="journal article" date="2015" name="Plant Cell">
        <title>Oil accumulation by the oleaginous diatom Fistulifera solaris as revealed by the genome and transcriptome.</title>
        <authorList>
            <person name="Tanaka T."/>
            <person name="Maeda Y."/>
            <person name="Veluchamy A."/>
            <person name="Tanaka M."/>
            <person name="Abida H."/>
            <person name="Marechal E."/>
            <person name="Bowler C."/>
            <person name="Muto M."/>
            <person name="Sunaga Y."/>
            <person name="Tanaka M."/>
            <person name="Yoshino T."/>
            <person name="Taniguchi T."/>
            <person name="Fukuda Y."/>
            <person name="Nemoto M."/>
            <person name="Matsumoto M."/>
            <person name="Wong P.S."/>
            <person name="Aburatani S."/>
            <person name="Fujibuchi W."/>
        </authorList>
    </citation>
    <scope>NUCLEOTIDE SEQUENCE [LARGE SCALE GENOMIC DNA]</scope>
    <source>
        <strain evidence="12 13">JPCC DA0580</strain>
    </source>
</reference>
<sequence>MMKLASSILWFLWGATAFASLDCPLQGNVVLTDGFSLSQVMNTEEQTVTVQLTYQGQGWIGMGFGTGMLNTVAVIGFPDENPALYTLGGYDRASVTELDDQSALRDRDFTQTETESILTFTLSLTENVGINLMAGEETSIIAAFGMSNTLDYHSFRTVQRVFFTECAGGMPTDSMATPAPVAGEDSMPSVESPVEAPVEAPVAAPVSAPVASDSAPAEGVISIGNGATLFTEANEEQGTIFFEIVYEGQGWIGFGVSPGQTMAGSEVIIGVPGSAVGPTNPGKYVLSSQSLAGVTLLPSEQQTLIDATIEQNETHTVLRYSKLMEEDGEFSLSADEPNPFVFATGISNALGNHNQRFTFSASVGGSASGFSSEPRRELWAAHGALMTIAWGILVPLAISCSLLRDLIPGPEGLWFRLHQFLNSLAITFTIVGFAIAVYAINDQSEGEPEHFDDSPKHKLIGLIIFILAVVQGLIAAFRPHLPKADKNEENVEQPKEKSTLRFIWEIKHRVVGFTLLGLSWYNVDSGLKLFADLFQEDDMGIVFWVVVGVISGLAILLFAFTKLRKSGD</sequence>
<dbReference type="PANTHER" id="PTHR23130">
    <property type="entry name" value="CYTOCHROME B561 AND DOMON DOMAIN-CONTAINING PROTEIN"/>
    <property type="match status" value="1"/>
</dbReference>
<comment type="caution">
    <text evidence="12">The sequence shown here is derived from an EMBL/GenBank/DDBJ whole genome shotgun (WGS) entry which is preliminary data.</text>
</comment>
<dbReference type="EMBL" id="BDSP01000137">
    <property type="protein sequence ID" value="GAX19617.1"/>
    <property type="molecule type" value="Genomic_DNA"/>
</dbReference>
<evidence type="ECO:0000256" key="1">
    <source>
        <dbReference type="ARBA" id="ARBA00004370"/>
    </source>
</evidence>
<dbReference type="PROSITE" id="PS50939">
    <property type="entry name" value="CYTOCHROME_B561"/>
    <property type="match status" value="1"/>
</dbReference>
<feature type="transmembrane region" description="Helical" evidence="8">
    <location>
        <begin position="420"/>
        <end position="440"/>
    </location>
</feature>
<evidence type="ECO:0000256" key="3">
    <source>
        <dbReference type="ARBA" id="ARBA00022692"/>
    </source>
</evidence>
<evidence type="ECO:0000313" key="12">
    <source>
        <dbReference type="EMBL" id="GAX19617.1"/>
    </source>
</evidence>
<dbReference type="OrthoDB" id="48754at2759"/>
<comment type="subcellular location">
    <subcellularLocation>
        <location evidence="1">Membrane</location>
    </subcellularLocation>
</comment>
<evidence type="ECO:0000256" key="6">
    <source>
        <dbReference type="ARBA" id="ARBA00022989"/>
    </source>
</evidence>
<feature type="transmembrane region" description="Helical" evidence="8">
    <location>
        <begin position="502"/>
        <end position="521"/>
    </location>
</feature>
<accession>A0A1Z5K041</accession>
<dbReference type="InterPro" id="IPR005018">
    <property type="entry name" value="DOMON_domain"/>
</dbReference>
<evidence type="ECO:0000256" key="8">
    <source>
        <dbReference type="SAM" id="Phobius"/>
    </source>
</evidence>
<keyword evidence="7 8" id="KW-0472">Membrane</keyword>
<evidence type="ECO:0000256" key="7">
    <source>
        <dbReference type="ARBA" id="ARBA00023136"/>
    </source>
</evidence>
<evidence type="ECO:0000256" key="2">
    <source>
        <dbReference type="ARBA" id="ARBA00022448"/>
    </source>
</evidence>
<evidence type="ECO:0000259" key="10">
    <source>
        <dbReference type="PROSITE" id="PS50836"/>
    </source>
</evidence>
<keyword evidence="13" id="KW-1185">Reference proteome</keyword>
<organism evidence="12 13">
    <name type="scientific">Fistulifera solaris</name>
    <name type="common">Oleaginous diatom</name>
    <dbReference type="NCBI Taxonomy" id="1519565"/>
    <lineage>
        <taxon>Eukaryota</taxon>
        <taxon>Sar</taxon>
        <taxon>Stramenopiles</taxon>
        <taxon>Ochrophyta</taxon>
        <taxon>Bacillariophyta</taxon>
        <taxon>Bacillariophyceae</taxon>
        <taxon>Bacillariophycidae</taxon>
        <taxon>Naviculales</taxon>
        <taxon>Naviculaceae</taxon>
        <taxon>Fistulifera</taxon>
    </lineage>
</organism>
<keyword evidence="5" id="KW-0249">Electron transport</keyword>
<dbReference type="SMART" id="SM00664">
    <property type="entry name" value="DoH"/>
    <property type="match status" value="2"/>
</dbReference>
<protein>
    <recommendedName>
        <fullName evidence="14">DOMON domain-containing protein</fullName>
    </recommendedName>
</protein>
<feature type="transmembrane region" description="Helical" evidence="8">
    <location>
        <begin position="460"/>
        <end position="481"/>
    </location>
</feature>
<feature type="signal peptide" evidence="9">
    <location>
        <begin position="1"/>
        <end position="17"/>
    </location>
</feature>
<dbReference type="Proteomes" id="UP000198406">
    <property type="component" value="Unassembled WGS sequence"/>
</dbReference>
<evidence type="ECO:0008006" key="14">
    <source>
        <dbReference type="Google" id="ProtNLM"/>
    </source>
</evidence>
<keyword evidence="3 8" id="KW-0812">Transmembrane</keyword>
<dbReference type="CDD" id="cd08760">
    <property type="entry name" value="Cyt_b561_FRRS1_like"/>
    <property type="match status" value="1"/>
</dbReference>
<dbReference type="AlphaFoldDB" id="A0A1Z5K041"/>
<proteinExistence type="predicted"/>
<feature type="domain" description="DOMON" evidence="10">
    <location>
        <begin position="33"/>
        <end position="145"/>
    </location>
</feature>
<feature type="transmembrane region" description="Helical" evidence="8">
    <location>
        <begin position="541"/>
        <end position="560"/>
    </location>
</feature>
<dbReference type="Gene3D" id="1.20.120.1770">
    <property type="match status" value="1"/>
</dbReference>
<feature type="transmembrane region" description="Helical" evidence="8">
    <location>
        <begin position="378"/>
        <end position="399"/>
    </location>
</feature>